<proteinExistence type="predicted"/>
<feature type="domain" description="CRISPR type III-associated protein" evidence="2">
    <location>
        <begin position="11"/>
        <end position="265"/>
    </location>
</feature>
<reference evidence="3 4" key="1">
    <citation type="submission" date="2018-03" db="EMBL/GenBank/DDBJ databases">
        <title>Genomic Encyclopedia of Archaeal and Bacterial Type Strains, Phase II (KMG-II): from individual species to whole genera.</title>
        <authorList>
            <person name="Goeker M."/>
        </authorList>
    </citation>
    <scope>NUCLEOTIDE SEQUENCE [LARGE SCALE GENOMIC DNA]</scope>
    <source>
        <strain evidence="3 4">RHA1</strain>
    </source>
</reference>
<dbReference type="InterPro" id="IPR005537">
    <property type="entry name" value="RAMP_III_fam"/>
</dbReference>
<organism evidence="3 4">
    <name type="scientific">Laceyella sediminis</name>
    <dbReference type="NCBI Taxonomy" id="573074"/>
    <lineage>
        <taxon>Bacteria</taxon>
        <taxon>Bacillati</taxon>
        <taxon>Bacillota</taxon>
        <taxon>Bacilli</taxon>
        <taxon>Bacillales</taxon>
        <taxon>Thermoactinomycetaceae</taxon>
        <taxon>Laceyella</taxon>
    </lineage>
</organism>
<sequence length="270" mass="30672">MNGYIMGMLAETSIHPGAGQVYSVIDLPVAREATTSYPTIPGSSLKGALRDKARQEKLEVNQIFGIEDSAGAVSVADARLLLLPIRSLTGHFRWVTCPYLINRFYRDCQLINKTGITIDKAPSSYEAVVASVRDQEEVLFLEEYSFKTKPDPELIEQVANNISFLIHHESVRNELKHRLVIIRDEDFSYFAQYGLPIQSRNRLDEETKKSIGLWQEETIPPDTVFYTLLMGRFGKERELKELVSFLSQSRYLQVGGNETIGQGWFVTEIF</sequence>
<name>A0ABX5EP22_9BACL</name>
<dbReference type="Proteomes" id="UP000238836">
    <property type="component" value="Unassembled WGS sequence"/>
</dbReference>
<keyword evidence="4" id="KW-1185">Reference proteome</keyword>
<evidence type="ECO:0000313" key="4">
    <source>
        <dbReference type="Proteomes" id="UP000238836"/>
    </source>
</evidence>
<dbReference type="Pfam" id="PF03787">
    <property type="entry name" value="RAMPs"/>
    <property type="match status" value="1"/>
</dbReference>
<accession>A0ABX5EP22</accession>
<dbReference type="RefSeq" id="WP_106342483.1">
    <property type="nucleotide sequence ID" value="NZ_PVTZ01000006.1"/>
</dbReference>
<keyword evidence="1" id="KW-0051">Antiviral defense</keyword>
<dbReference type="InterPro" id="IPR013410">
    <property type="entry name" value="CRISPR-assoc_RAMP_Cmr4"/>
</dbReference>
<gene>
    <name evidence="3" type="ORF">CLV36_106199</name>
</gene>
<dbReference type="NCBIfam" id="TIGR02580">
    <property type="entry name" value="cas_RAMP_Cmr4"/>
    <property type="match status" value="1"/>
</dbReference>
<protein>
    <submittedName>
        <fullName evidence="3">CRISPR-associated Cmr4 family protein</fullName>
    </submittedName>
</protein>
<evidence type="ECO:0000313" key="3">
    <source>
        <dbReference type="EMBL" id="PRZ14435.1"/>
    </source>
</evidence>
<dbReference type="PANTHER" id="PTHR36700:SF1">
    <property type="entry name" value="CRISPR SYSTEM CMR SUBUNIT CMR4"/>
    <property type="match status" value="1"/>
</dbReference>
<evidence type="ECO:0000256" key="1">
    <source>
        <dbReference type="ARBA" id="ARBA00023118"/>
    </source>
</evidence>
<evidence type="ECO:0000259" key="2">
    <source>
        <dbReference type="Pfam" id="PF03787"/>
    </source>
</evidence>
<dbReference type="PANTHER" id="PTHR36700">
    <property type="entry name" value="CRISPR SYSTEM CMR SUBUNIT CMR4"/>
    <property type="match status" value="1"/>
</dbReference>
<dbReference type="EMBL" id="PVTZ01000006">
    <property type="protein sequence ID" value="PRZ14435.1"/>
    <property type="molecule type" value="Genomic_DNA"/>
</dbReference>
<comment type="caution">
    <text evidence="3">The sequence shown here is derived from an EMBL/GenBank/DDBJ whole genome shotgun (WGS) entry which is preliminary data.</text>
</comment>